<keyword evidence="1" id="KW-1133">Transmembrane helix</keyword>
<name>A0A1G2HGE6_9BACT</name>
<sequence>MNNAIKVGAFDELASIIDEILEKSSDTVFLEVSDDAYIAQNVLNFRLIKREADTVGKNIVIVSNNARIRGLASKASLQTRINLPSSVGKLSASQEFTHRSGVRMVTDIIGPKEHHLMREKNKVQDIKSVLPSVTHIPVFKEKEIEKDNFLQNLRAKVRPAVKDTVGQEAVDIVKKINSYSEDIQKEEPFYQKSTQKVKKPRATFNRIKQNPKRFLIIFSASVVLGVLSYLLIFVFPSATVTLHPKTAQDTMNISMFLDSNISSSDLSKGSIQAQLLEERRENNFTFKATGEADVAERARGQVRVYNEFSSEPQTLVANTRFLSSEGKLFRTSQTIVVPGASISGGKIIPSSILVDVVADEPGKDFNIGPTTFSIPGFKGTDKYLAFYGKNEQDIQGGFKGKATVVTQEDIDKAQQEIGDEFLKNTDQALREKIPSNLMVIEETFEAEFETIESTARAQEPTEEFTIRVVAVARTFLVRQEDIRDLIDYYFINSTEYSKDYELSDKRVVEYAVKEIDYEKGYVDVSLNIKQLFNRKFSIDDLYNELMGKDEIEVRKILSSKDGLQEAEVGFWPLWVRKIPKDIERVNIKIEYRGELQ</sequence>
<keyword evidence="1" id="KW-0812">Transmembrane</keyword>
<keyword evidence="1" id="KW-0472">Membrane</keyword>
<proteinExistence type="predicted"/>
<protein>
    <recommendedName>
        <fullName evidence="4">Baseplate protein J-like domain-containing protein</fullName>
    </recommendedName>
</protein>
<dbReference type="STRING" id="1802164.A3H51_03070"/>
<accession>A0A1G2HGE6</accession>
<reference evidence="2 3" key="1">
    <citation type="journal article" date="2016" name="Nat. Commun.">
        <title>Thousands of microbial genomes shed light on interconnected biogeochemical processes in an aquifer system.</title>
        <authorList>
            <person name="Anantharaman K."/>
            <person name="Brown C.T."/>
            <person name="Hug L.A."/>
            <person name="Sharon I."/>
            <person name="Castelle C.J."/>
            <person name="Probst A.J."/>
            <person name="Thomas B.C."/>
            <person name="Singh A."/>
            <person name="Wilkins M.J."/>
            <person name="Karaoz U."/>
            <person name="Brodie E.L."/>
            <person name="Williams K.H."/>
            <person name="Hubbard S.S."/>
            <person name="Banfield J.F."/>
        </authorList>
    </citation>
    <scope>NUCLEOTIDE SEQUENCE [LARGE SCALE GENOMIC DNA]</scope>
</reference>
<evidence type="ECO:0008006" key="4">
    <source>
        <dbReference type="Google" id="ProtNLM"/>
    </source>
</evidence>
<evidence type="ECO:0000313" key="3">
    <source>
        <dbReference type="Proteomes" id="UP000178509"/>
    </source>
</evidence>
<evidence type="ECO:0000313" key="2">
    <source>
        <dbReference type="EMBL" id="OGZ61449.1"/>
    </source>
</evidence>
<organism evidence="2 3">
    <name type="scientific">Candidatus Spechtbacteria bacterium RIFCSPLOWO2_02_FULL_38_8</name>
    <dbReference type="NCBI Taxonomy" id="1802164"/>
    <lineage>
        <taxon>Bacteria</taxon>
        <taxon>Candidatus Spechtiibacteriota</taxon>
    </lineage>
</organism>
<comment type="caution">
    <text evidence="2">The sequence shown here is derived from an EMBL/GenBank/DDBJ whole genome shotgun (WGS) entry which is preliminary data.</text>
</comment>
<feature type="transmembrane region" description="Helical" evidence="1">
    <location>
        <begin position="214"/>
        <end position="235"/>
    </location>
</feature>
<gene>
    <name evidence="2" type="ORF">A3H51_03070</name>
</gene>
<dbReference type="AlphaFoldDB" id="A0A1G2HGE6"/>
<dbReference type="EMBL" id="MHOJ01000042">
    <property type="protein sequence ID" value="OGZ61449.1"/>
    <property type="molecule type" value="Genomic_DNA"/>
</dbReference>
<dbReference type="Proteomes" id="UP000178509">
    <property type="component" value="Unassembled WGS sequence"/>
</dbReference>
<evidence type="ECO:0000256" key="1">
    <source>
        <dbReference type="SAM" id="Phobius"/>
    </source>
</evidence>